<accession>A0ABQ0B9M2</accession>
<dbReference type="InterPro" id="IPR000182">
    <property type="entry name" value="GNAT_dom"/>
</dbReference>
<comment type="caution">
    <text evidence="3">The sequence shown here is derived from an EMBL/GenBank/DDBJ whole genome shotgun (WGS) entry which is preliminary data.</text>
</comment>
<evidence type="ECO:0000313" key="3">
    <source>
        <dbReference type="EMBL" id="GAA6408156.1"/>
    </source>
</evidence>
<dbReference type="EMBL" id="BAABYW010000001">
    <property type="protein sequence ID" value="GAA6408156.1"/>
    <property type="molecule type" value="Genomic_DNA"/>
</dbReference>
<dbReference type="Pfam" id="PF13523">
    <property type="entry name" value="Acetyltransf_8"/>
    <property type="match status" value="1"/>
</dbReference>
<sequence length="157" mass="18647">MGKLLLRQLRNEDVALFEKWLYTPHVAKWYHDPLDWIDEVKKRNDEFSFLHHFMVELEGKPIGFCQYYEYRHSGEDWHGNTDINGTYSIDYLIGDTEYIGKGFGKNIIQLLIKEIKLHKYAKRIIVQPEQENKASCNTLLSCGFSFDTVNEIYIMEF</sequence>
<feature type="domain" description="N-acetyltransferase" evidence="2">
    <location>
        <begin position="4"/>
        <end position="157"/>
    </location>
</feature>
<proteinExistence type="predicted"/>
<name>A0ABQ0B9M2_9FIRM</name>
<protein>
    <submittedName>
        <fullName evidence="3">GNAT family N-acetyltransferase</fullName>
    </submittedName>
</protein>
<dbReference type="PROSITE" id="PS51186">
    <property type="entry name" value="GNAT"/>
    <property type="match status" value="1"/>
</dbReference>
<dbReference type="SUPFAM" id="SSF55729">
    <property type="entry name" value="Acyl-CoA N-acyltransferases (Nat)"/>
    <property type="match status" value="1"/>
</dbReference>
<keyword evidence="1" id="KW-0046">Antibiotic resistance</keyword>
<dbReference type="PANTHER" id="PTHR31438">
    <property type="entry name" value="LYSINE N-ACYLTRANSFERASE C17G9.06C-RELATED"/>
    <property type="match status" value="1"/>
</dbReference>
<evidence type="ECO:0000259" key="2">
    <source>
        <dbReference type="PROSITE" id="PS51186"/>
    </source>
</evidence>
<reference evidence="3 4" key="1">
    <citation type="submission" date="2024-04" db="EMBL/GenBank/DDBJ databases">
        <title>Defined microbial consortia suppress multidrug-resistant proinflammatory Enterobacteriaceae via ecological control.</title>
        <authorList>
            <person name="Furuichi M."/>
            <person name="Kawaguchi T."/>
            <person name="Pust M."/>
            <person name="Yasuma K."/>
            <person name="Plichta D."/>
            <person name="Hasegawa N."/>
            <person name="Ohya T."/>
            <person name="Bhattarai S."/>
            <person name="Sasajima S."/>
            <person name="Aoto Y."/>
            <person name="Tuganbaev T."/>
            <person name="Yaginuma M."/>
            <person name="Ueda M."/>
            <person name="Okahashi N."/>
            <person name="Amafuji K."/>
            <person name="Kiridooshi Y."/>
            <person name="Sugita K."/>
            <person name="Strazar M."/>
            <person name="Skelly A."/>
            <person name="Suda W."/>
            <person name="Hattori M."/>
            <person name="Nakamoto N."/>
            <person name="Caballero S."/>
            <person name="Norman J."/>
            <person name="Olle B."/>
            <person name="Tanoue T."/>
            <person name="Arita M."/>
            <person name="Bucci V."/>
            <person name="Atarashi K."/>
            <person name="Xavier R."/>
            <person name="Honda K."/>
        </authorList>
    </citation>
    <scope>NUCLEOTIDE SEQUENCE [LARGE SCALE GENOMIC DNA]</scope>
    <source>
        <strain evidence="4">k04-0078-D8-1</strain>
    </source>
</reference>
<dbReference type="Proteomes" id="UP001600943">
    <property type="component" value="Unassembled WGS sequence"/>
</dbReference>
<dbReference type="RefSeq" id="WP_104805345.1">
    <property type="nucleotide sequence ID" value="NZ_BAABYW010000001.1"/>
</dbReference>
<gene>
    <name evidence="3" type="ORF">K040078D81_22730</name>
</gene>
<dbReference type="PANTHER" id="PTHR31438:SF1">
    <property type="entry name" value="LYSINE N-ACYLTRANSFERASE C17G9.06C-RELATED"/>
    <property type="match status" value="1"/>
</dbReference>
<keyword evidence="4" id="KW-1185">Reference proteome</keyword>
<evidence type="ECO:0000313" key="4">
    <source>
        <dbReference type="Proteomes" id="UP001600943"/>
    </source>
</evidence>
<evidence type="ECO:0000256" key="1">
    <source>
        <dbReference type="ARBA" id="ARBA00023251"/>
    </source>
</evidence>
<dbReference type="Gene3D" id="3.40.630.30">
    <property type="match status" value="1"/>
</dbReference>
<dbReference type="InterPro" id="IPR016181">
    <property type="entry name" value="Acyl_CoA_acyltransferase"/>
</dbReference>
<organism evidence="3 4">
    <name type="scientific">Blautia hominis</name>
    <dbReference type="NCBI Taxonomy" id="2025493"/>
    <lineage>
        <taxon>Bacteria</taxon>
        <taxon>Bacillati</taxon>
        <taxon>Bacillota</taxon>
        <taxon>Clostridia</taxon>
        <taxon>Lachnospirales</taxon>
        <taxon>Lachnospiraceae</taxon>
        <taxon>Blautia</taxon>
    </lineage>
</organism>